<evidence type="ECO:0000313" key="2">
    <source>
        <dbReference type="EMBL" id="TDX30763.1"/>
    </source>
</evidence>
<feature type="region of interest" description="Disordered" evidence="1">
    <location>
        <begin position="200"/>
        <end position="223"/>
    </location>
</feature>
<evidence type="ECO:0008006" key="4">
    <source>
        <dbReference type="Google" id="ProtNLM"/>
    </source>
</evidence>
<evidence type="ECO:0000313" key="3">
    <source>
        <dbReference type="Proteomes" id="UP000294489"/>
    </source>
</evidence>
<feature type="compositionally biased region" description="Low complexity" evidence="1">
    <location>
        <begin position="29"/>
        <end position="44"/>
    </location>
</feature>
<proteinExistence type="predicted"/>
<dbReference type="OrthoDB" id="9131103at2"/>
<feature type="region of interest" description="Disordered" evidence="1">
    <location>
        <begin position="1"/>
        <end position="89"/>
    </location>
</feature>
<comment type="caution">
    <text evidence="2">The sequence shown here is derived from an EMBL/GenBank/DDBJ whole genome shotgun (WGS) entry which is preliminary data.</text>
</comment>
<gene>
    <name evidence="2" type="ORF">DFO67_10418</name>
</gene>
<accession>A0A4R8G2T1</accession>
<dbReference type="Proteomes" id="UP000294489">
    <property type="component" value="Unassembled WGS sequence"/>
</dbReference>
<sequence length="223" mass="24081">MAEETMMTGELNTEPAEGDQAQGAATDTANQNDTPPAADPNAATDKPEGDDGAKDGEGKKDGEQESQVPEKYEFKAPEGFEGELDQAAIEQFEPIAKELGLTQEQADKLVAMHADSIQRAATAQRETWAQQQQTWRDELQSDPDFGGKAFNENVQSAVKAVERFGTPGLKEALEQTGMGNHPELVRTFAAIGKAISEDKLHLGGQSHGQRDAADILYPQQSQK</sequence>
<protein>
    <recommendedName>
        <fullName evidence="4">Peptidase</fullName>
    </recommendedName>
</protein>
<reference evidence="2 3" key="1">
    <citation type="submission" date="2019-03" db="EMBL/GenBank/DDBJ databases">
        <title>Freshwater and sediment microbial communities from various areas in North America, analyzing microbe dynamics in response to fracking.</title>
        <authorList>
            <person name="Lamendella R."/>
        </authorList>
    </citation>
    <scope>NUCLEOTIDE SEQUENCE [LARGE SCALE GENOMIC DNA]</scope>
    <source>
        <strain evidence="2 3">6_TX</strain>
    </source>
</reference>
<feature type="compositionally biased region" description="Basic and acidic residues" evidence="1">
    <location>
        <begin position="45"/>
        <end position="78"/>
    </location>
</feature>
<evidence type="ECO:0000256" key="1">
    <source>
        <dbReference type="SAM" id="MobiDB-lite"/>
    </source>
</evidence>
<dbReference type="RefSeq" id="WP_134016818.1">
    <property type="nucleotide sequence ID" value="NZ_SOEC01000004.1"/>
</dbReference>
<organism evidence="2 3">
    <name type="scientific">Modicisalibacter xianhensis</name>
    <dbReference type="NCBI Taxonomy" id="442341"/>
    <lineage>
        <taxon>Bacteria</taxon>
        <taxon>Pseudomonadati</taxon>
        <taxon>Pseudomonadota</taxon>
        <taxon>Gammaproteobacteria</taxon>
        <taxon>Oceanospirillales</taxon>
        <taxon>Halomonadaceae</taxon>
        <taxon>Modicisalibacter</taxon>
    </lineage>
</organism>
<name>A0A4R8G2T1_9GAMM</name>
<dbReference type="AlphaFoldDB" id="A0A4R8G2T1"/>
<dbReference type="EMBL" id="SOEC01000004">
    <property type="protein sequence ID" value="TDX30763.1"/>
    <property type="molecule type" value="Genomic_DNA"/>
</dbReference>